<name>A0A1H7SY91_9GAMM</name>
<evidence type="ECO:0000313" key="14">
    <source>
        <dbReference type="EMBL" id="SEL77553.1"/>
    </source>
</evidence>
<evidence type="ECO:0000256" key="10">
    <source>
        <dbReference type="ARBA" id="ARBA00022989"/>
    </source>
</evidence>
<gene>
    <name evidence="14" type="ORF">SAMN05216214_12138</name>
</gene>
<keyword evidence="14" id="KW-0436">Ligase</keyword>
<dbReference type="EMBL" id="FOAS01000021">
    <property type="protein sequence ID" value="SEL77553.1"/>
    <property type="molecule type" value="Genomic_DNA"/>
</dbReference>
<keyword evidence="11 12" id="KW-0472">Membrane</keyword>
<comment type="catalytic activity">
    <reaction evidence="1">
        <text>S-ubiquitinyl-[E2 ubiquitin-conjugating enzyme]-L-cysteine + [acceptor protein]-L-lysine = [E2 ubiquitin-conjugating enzyme]-L-cysteine + N(6)-ubiquitinyl-[acceptor protein]-L-lysine.</text>
        <dbReference type="EC" id="2.3.2.27"/>
    </reaction>
</comment>
<dbReference type="GO" id="GO:0061630">
    <property type="term" value="F:ubiquitin protein ligase activity"/>
    <property type="evidence" value="ECO:0007669"/>
    <property type="project" value="UniProtKB-EC"/>
</dbReference>
<evidence type="ECO:0000256" key="7">
    <source>
        <dbReference type="ARBA" id="ARBA00022771"/>
    </source>
</evidence>
<dbReference type="PROSITE" id="PS00018">
    <property type="entry name" value="EF_HAND_1"/>
    <property type="match status" value="1"/>
</dbReference>
<evidence type="ECO:0000259" key="13">
    <source>
        <dbReference type="Pfam" id="PF12483"/>
    </source>
</evidence>
<keyword evidence="5 12" id="KW-0812">Transmembrane</keyword>
<evidence type="ECO:0000256" key="1">
    <source>
        <dbReference type="ARBA" id="ARBA00000900"/>
    </source>
</evidence>
<feature type="domain" description="E3 Ubiquitin ligase MUL1-like" evidence="13">
    <location>
        <begin position="83"/>
        <end position="174"/>
    </location>
</feature>
<keyword evidence="7" id="KW-0863">Zinc-finger</keyword>
<protein>
    <recommendedName>
        <fullName evidence="3">RING-type E3 ubiquitin transferase</fullName>
        <ecNumber evidence="3">2.3.2.27</ecNumber>
    </recommendedName>
</protein>
<dbReference type="STRING" id="1429083.GCA_001885685_02586"/>
<evidence type="ECO:0000256" key="2">
    <source>
        <dbReference type="ARBA" id="ARBA00004141"/>
    </source>
</evidence>
<dbReference type="AlphaFoldDB" id="A0A1H7SY91"/>
<keyword evidence="6" id="KW-0479">Metal-binding</keyword>
<evidence type="ECO:0000256" key="3">
    <source>
        <dbReference type="ARBA" id="ARBA00012483"/>
    </source>
</evidence>
<dbReference type="EC" id="2.3.2.27" evidence="3"/>
<dbReference type="Proteomes" id="UP000185766">
    <property type="component" value="Unassembled WGS sequence"/>
</dbReference>
<evidence type="ECO:0000313" key="15">
    <source>
        <dbReference type="Proteomes" id="UP000185766"/>
    </source>
</evidence>
<dbReference type="Pfam" id="PF12483">
    <property type="entry name" value="GIDE"/>
    <property type="match status" value="1"/>
</dbReference>
<evidence type="ECO:0000256" key="9">
    <source>
        <dbReference type="ARBA" id="ARBA00022833"/>
    </source>
</evidence>
<keyword evidence="9" id="KW-0862">Zinc</keyword>
<comment type="subcellular location">
    <subcellularLocation>
        <location evidence="2">Membrane</location>
        <topology evidence="2">Multi-pass membrane protein</topology>
    </subcellularLocation>
</comment>
<keyword evidence="15" id="KW-1185">Reference proteome</keyword>
<evidence type="ECO:0000256" key="4">
    <source>
        <dbReference type="ARBA" id="ARBA00022679"/>
    </source>
</evidence>
<dbReference type="GO" id="GO:0008270">
    <property type="term" value="F:zinc ion binding"/>
    <property type="evidence" value="ECO:0007669"/>
    <property type="project" value="UniProtKB-KW"/>
</dbReference>
<dbReference type="InterPro" id="IPR022170">
    <property type="entry name" value="MUL1-like"/>
</dbReference>
<evidence type="ECO:0000256" key="8">
    <source>
        <dbReference type="ARBA" id="ARBA00022786"/>
    </source>
</evidence>
<dbReference type="InterPro" id="IPR018247">
    <property type="entry name" value="EF_Hand_1_Ca_BS"/>
</dbReference>
<dbReference type="RefSeq" id="WP_074870589.1">
    <property type="nucleotide sequence ID" value="NZ_FOAS01000021.1"/>
</dbReference>
<accession>A0A1H7SY91</accession>
<feature type="transmembrane region" description="Helical" evidence="12">
    <location>
        <begin position="6"/>
        <end position="23"/>
    </location>
</feature>
<organism evidence="14 15">
    <name type="scientific">Atopomonas hussainii</name>
    <dbReference type="NCBI Taxonomy" id="1429083"/>
    <lineage>
        <taxon>Bacteria</taxon>
        <taxon>Pseudomonadati</taxon>
        <taxon>Pseudomonadota</taxon>
        <taxon>Gammaproteobacteria</taxon>
        <taxon>Pseudomonadales</taxon>
        <taxon>Pseudomonadaceae</taxon>
        <taxon>Atopomonas</taxon>
    </lineage>
</organism>
<dbReference type="GO" id="GO:0016874">
    <property type="term" value="F:ligase activity"/>
    <property type="evidence" value="ECO:0007669"/>
    <property type="project" value="UniProtKB-KW"/>
</dbReference>
<sequence length="297" mass="33598">MQEAIFVLLLSAVGVFGGGFWFFRNLSRARLLEDTPTSKIRSAAQGFVELYGTVQGEPEAMQKAPLTGTPCAWWRFKIEERTGSGNKREWRTVESEVSGASFLFADGTGTCMIDPRGADVKPQTKQVWKGNQRHPLRVDTLSFIGSFFAGEYRYTEERLHAGEPLYALGHFSSHGAAREGFNEAQEVGSVVREWKQDYPALLRRFDYDRNGELDEQEWTRMRQEASWEAQKRFKSRLRQGDQHRLADPGQLPFVLSSMGEDELAKHYRWHALAGFVAVLGGTGGVIWICLKNGWLLG</sequence>
<keyword evidence="4" id="KW-0808">Transferase</keyword>
<evidence type="ECO:0000256" key="5">
    <source>
        <dbReference type="ARBA" id="ARBA00022692"/>
    </source>
</evidence>
<evidence type="ECO:0000256" key="11">
    <source>
        <dbReference type="ARBA" id="ARBA00023136"/>
    </source>
</evidence>
<proteinExistence type="predicted"/>
<dbReference type="GO" id="GO:0016567">
    <property type="term" value="P:protein ubiquitination"/>
    <property type="evidence" value="ECO:0007669"/>
    <property type="project" value="InterPro"/>
</dbReference>
<feature type="transmembrane region" description="Helical" evidence="12">
    <location>
        <begin position="267"/>
        <end position="288"/>
    </location>
</feature>
<keyword evidence="10 12" id="KW-1133">Transmembrane helix</keyword>
<evidence type="ECO:0000256" key="6">
    <source>
        <dbReference type="ARBA" id="ARBA00022723"/>
    </source>
</evidence>
<keyword evidence="8" id="KW-0833">Ubl conjugation pathway</keyword>
<evidence type="ECO:0000256" key="12">
    <source>
        <dbReference type="SAM" id="Phobius"/>
    </source>
</evidence>
<reference evidence="14 15" key="1">
    <citation type="submission" date="2016-10" db="EMBL/GenBank/DDBJ databases">
        <authorList>
            <person name="de Groot N.N."/>
        </authorList>
    </citation>
    <scope>NUCLEOTIDE SEQUENCE [LARGE SCALE GENOMIC DNA]</scope>
    <source>
        <strain evidence="14 15">JCM 19513</strain>
    </source>
</reference>
<dbReference type="GO" id="GO:0016020">
    <property type="term" value="C:membrane"/>
    <property type="evidence" value="ECO:0007669"/>
    <property type="project" value="UniProtKB-SubCell"/>
</dbReference>